<dbReference type="AlphaFoldDB" id="A0A8C5NKU3"/>
<feature type="region of interest" description="Disordered" evidence="1">
    <location>
        <begin position="59"/>
        <end position="86"/>
    </location>
</feature>
<accession>A0A8C5NKU3</accession>
<name>A0A8C5NKU3_JUNHY</name>
<organism evidence="2 3">
    <name type="scientific">Junco hyemalis</name>
    <name type="common">Dark-eyed junco</name>
    <dbReference type="NCBI Taxonomy" id="40217"/>
    <lineage>
        <taxon>Eukaryota</taxon>
        <taxon>Metazoa</taxon>
        <taxon>Chordata</taxon>
        <taxon>Craniata</taxon>
        <taxon>Vertebrata</taxon>
        <taxon>Euteleostomi</taxon>
        <taxon>Archelosauria</taxon>
        <taxon>Archosauria</taxon>
        <taxon>Dinosauria</taxon>
        <taxon>Saurischia</taxon>
        <taxon>Theropoda</taxon>
        <taxon>Coelurosauria</taxon>
        <taxon>Aves</taxon>
        <taxon>Neognathae</taxon>
        <taxon>Neoaves</taxon>
        <taxon>Telluraves</taxon>
        <taxon>Australaves</taxon>
        <taxon>Passeriformes</taxon>
        <taxon>Passerellidae</taxon>
        <taxon>Junco</taxon>
    </lineage>
</organism>
<sequence>MAAAARQASHWEASTSALGYVLTASTCPILPLVPRLPWHHTGMLAHHYYSETPGVSAGPLLAKTPSSDPREAGDKSTAASMLPCKPRHRGQSCTIYLDVTTPALHSLGALHCRWPQH</sequence>
<protein>
    <submittedName>
        <fullName evidence="2">Uncharacterized protein</fullName>
    </submittedName>
</protein>
<evidence type="ECO:0000313" key="3">
    <source>
        <dbReference type="Proteomes" id="UP000694408"/>
    </source>
</evidence>
<dbReference type="Proteomes" id="UP000694408">
    <property type="component" value="Unplaced"/>
</dbReference>
<proteinExistence type="predicted"/>
<evidence type="ECO:0000313" key="2">
    <source>
        <dbReference type="Ensembl" id="ENSJHYP00000006788.1"/>
    </source>
</evidence>
<dbReference type="Ensembl" id="ENSJHYT00000008279.1">
    <property type="protein sequence ID" value="ENSJHYP00000006788.1"/>
    <property type="gene ID" value="ENSJHYG00000005446.1"/>
</dbReference>
<reference evidence="2" key="2">
    <citation type="submission" date="2025-09" db="UniProtKB">
        <authorList>
            <consortium name="Ensembl"/>
        </authorList>
    </citation>
    <scope>IDENTIFICATION</scope>
</reference>
<evidence type="ECO:0000256" key="1">
    <source>
        <dbReference type="SAM" id="MobiDB-lite"/>
    </source>
</evidence>
<keyword evidence="3" id="KW-1185">Reference proteome</keyword>
<reference evidence="2" key="1">
    <citation type="submission" date="2025-08" db="UniProtKB">
        <authorList>
            <consortium name="Ensembl"/>
        </authorList>
    </citation>
    <scope>IDENTIFICATION</scope>
</reference>